<keyword evidence="20" id="KW-1185">Reference proteome</keyword>
<dbReference type="SUPFAM" id="SSF51735">
    <property type="entry name" value="NAD(P)-binding Rossmann-fold domains"/>
    <property type="match status" value="6"/>
</dbReference>
<feature type="domain" description="Ketosynthase family 3 (KS3)" evidence="17">
    <location>
        <begin position="33"/>
        <end position="459"/>
    </location>
</feature>
<evidence type="ECO:0000256" key="11">
    <source>
        <dbReference type="ARBA" id="ARBA00060622"/>
    </source>
</evidence>
<dbReference type="GO" id="GO:0004312">
    <property type="term" value="F:fatty acid synthase activity"/>
    <property type="evidence" value="ECO:0007669"/>
    <property type="project" value="TreeGrafter"/>
</dbReference>
<feature type="active site" description="Proton donor; for dehydratase activity" evidence="14">
    <location>
        <position position="2825"/>
    </location>
</feature>
<dbReference type="EMBL" id="BSSD01000001">
    <property type="protein sequence ID" value="GLW89897.1"/>
    <property type="molecule type" value="Genomic_DNA"/>
</dbReference>
<dbReference type="PROSITE" id="PS52004">
    <property type="entry name" value="KS3_2"/>
    <property type="match status" value="3"/>
</dbReference>
<dbReference type="Gene3D" id="3.40.50.720">
    <property type="entry name" value="NAD(P)-binding Rossmann-like Domain"/>
    <property type="match status" value="3"/>
</dbReference>
<dbReference type="Pfam" id="PF08990">
    <property type="entry name" value="Docking"/>
    <property type="match status" value="1"/>
</dbReference>
<keyword evidence="3" id="KW-0597">Phosphoprotein</keyword>
<dbReference type="CDD" id="cd08956">
    <property type="entry name" value="KR_3_FAS_SDR_x"/>
    <property type="match status" value="3"/>
</dbReference>
<feature type="region of interest" description="C-terminal hotdog fold" evidence="14">
    <location>
        <begin position="2766"/>
        <end position="2902"/>
    </location>
</feature>
<accession>A0A9W6V5Z7</accession>
<dbReference type="Gene3D" id="3.40.47.10">
    <property type="match status" value="3"/>
</dbReference>
<dbReference type="SMART" id="SM00826">
    <property type="entry name" value="PKS_DH"/>
    <property type="match status" value="3"/>
</dbReference>
<dbReference type="InterPro" id="IPR001227">
    <property type="entry name" value="Ac_transferase_dom_sf"/>
</dbReference>
<gene>
    <name evidence="19" type="ORF">Aglo03_07130</name>
</gene>
<proteinExistence type="predicted"/>
<dbReference type="RefSeq" id="WP_285607449.1">
    <property type="nucleotide sequence ID" value="NZ_BSSD01000001.1"/>
</dbReference>
<dbReference type="InterPro" id="IPR014043">
    <property type="entry name" value="Acyl_transferase_dom"/>
</dbReference>
<dbReference type="CDD" id="cd00833">
    <property type="entry name" value="PKS"/>
    <property type="match status" value="3"/>
</dbReference>
<dbReference type="SUPFAM" id="SSF52151">
    <property type="entry name" value="FabD/lysophospholipase-like"/>
    <property type="match status" value="3"/>
</dbReference>
<dbReference type="GO" id="GO:0004315">
    <property type="term" value="F:3-oxoacyl-[acyl-carrier-protein] synthase activity"/>
    <property type="evidence" value="ECO:0007669"/>
    <property type="project" value="InterPro"/>
</dbReference>
<keyword evidence="2" id="KW-0596">Phosphopantetheine</keyword>
<dbReference type="InterPro" id="IPR036299">
    <property type="entry name" value="Polyketide_synth_docking_sf"/>
</dbReference>
<comment type="catalytic activity">
    <reaction evidence="9">
        <text>6 (S)-methylmalonyl-CoA + propanoyl-CoA + 6 NADPH + 12 H(+) = 6-deoxyerythronolide B + 6 CO2 + 6 NADP(+) + 7 CoA + H2O</text>
        <dbReference type="Rhea" id="RHEA:23068"/>
        <dbReference type="ChEBI" id="CHEBI:15377"/>
        <dbReference type="ChEBI" id="CHEBI:15378"/>
        <dbReference type="ChEBI" id="CHEBI:16089"/>
        <dbReference type="ChEBI" id="CHEBI:16526"/>
        <dbReference type="ChEBI" id="CHEBI:57287"/>
        <dbReference type="ChEBI" id="CHEBI:57327"/>
        <dbReference type="ChEBI" id="CHEBI:57392"/>
        <dbReference type="ChEBI" id="CHEBI:57783"/>
        <dbReference type="ChEBI" id="CHEBI:58349"/>
        <dbReference type="EC" id="2.3.1.94"/>
    </reaction>
</comment>
<feature type="domain" description="Ketosynthase family 3 (KS3)" evidence="17">
    <location>
        <begin position="3425"/>
        <end position="3848"/>
    </location>
</feature>
<dbReference type="PANTHER" id="PTHR43775">
    <property type="entry name" value="FATTY ACID SYNTHASE"/>
    <property type="match status" value="1"/>
</dbReference>
<dbReference type="InterPro" id="IPR013968">
    <property type="entry name" value="PKS_KR"/>
</dbReference>
<comment type="caution">
    <text evidence="19">The sequence shown here is derived from an EMBL/GenBank/DDBJ whole genome shotgun (WGS) entry which is preliminary data.</text>
</comment>
<dbReference type="GO" id="GO:0047879">
    <property type="term" value="F:erythronolide synthase activity"/>
    <property type="evidence" value="ECO:0007669"/>
    <property type="project" value="UniProtKB-EC"/>
</dbReference>
<evidence type="ECO:0000256" key="15">
    <source>
        <dbReference type="SAM" id="MobiDB-lite"/>
    </source>
</evidence>
<dbReference type="InterPro" id="IPR009081">
    <property type="entry name" value="PP-bd_ACP"/>
</dbReference>
<dbReference type="InterPro" id="IPR020807">
    <property type="entry name" value="PKS_DH"/>
</dbReference>
<feature type="domain" description="PKS/mFAS DH" evidence="18">
    <location>
        <begin position="918"/>
        <end position="1193"/>
    </location>
</feature>
<feature type="domain" description="Carrier" evidence="16">
    <location>
        <begin position="1657"/>
        <end position="1732"/>
    </location>
</feature>
<dbReference type="InterPro" id="IPR016036">
    <property type="entry name" value="Malonyl_transacylase_ACP-bd"/>
</dbReference>
<sequence>MTTEHKLRDYLKRVVAELEQAHEQLDELARRDRDPIAVVAMGCRYPGGVSTPEELWRLVADGRDAITDFPGDRGWDTEALFDPDPARAGTSYVRSGGFLDGVADFDAGLFGVSPREALAMDPQQRLLLEIAWEVLERAGMDPTSVRGSRTGVFAGLIYHDYAARLASAPPELEGYVATGNAGSVASGRIAYTFGFTGPAITVDTACSSSLVALHLACQSLRRGECDLALAGGATVMTTPGAFVEFSRQRVLAPDGRCKPFADAADGTGWGEGAGLLLLERLSDARRNGHPVLAAVVGSALNQDGTSNGLTAPSGPAQERVIRQALADAGLTPADVDLVEAHGTGTTLGDPIEARALLATYGADRPVDAPLLLGSLKSNIGHTQAAAGVGGVIKAVLAIGNRLAPRTPHLDRPSRHVDWSAGRVRLLTGAVDWPDRGRPRRAGVSSFGMSGTNAHVIVAEVPEEPVSSRAVHAGFLPFALSGGTADALRAQARLLATSPDQDLADTAWSLASGRAALEHRAVVVARDRESLTSALVALADGDQAAGTVRGVADRRGKVAFVFPGQGAQWAAMGRELLDSAPVFRRKAEECAAAVSAHVDWSLLDVLRGESTQDGDEVVQFALFTVMVSLAELWRSCGVEPAAVVGHSQGEIAAAHVAGALSLTDAVLVIAERCRAVSGLPGDGGMLAVALPESAVARLVADLPGLVVAAVNAPGLTVVSGPRWALGRLAADLSAANVRTRSIGIDYASHSPLVAPARDPLVRGLGGIEPVPAEIAFYSTVTGERADTAGLDADYWYRNLREAVRFQETVSRMADQGFRFFVEVSPHPSLTAGVEETLAAGAVVVGSLRRDDGGLRRWLTSLAEGQVRGLPVDWTRVLGDTGARRVPLPTYPFQRQRFWVEPSPGATADPASVGLVATGHPLLGAAVTLADSGGCLLTGALSVTAQPWLADHVVHGRILLPGTAFVDMVIHAGDQVGCDRIDELTLVAPLVLPATGAVRVQIAVGAPDDSGKRSVRVHSGPGGGAPPESWTCHATGTVSAGADHAVDQDRADVRPPSDAVAVAPADCRARAGERGFDLGPSFQGLTAVWTRGTEVFAEVELPAEQHPGAHRFGVHPALLDAAVQALGAVGEADGTWLPFTWAGVTLRATGARALRVRIAPTGVDSVSVFTTDETGRPVLSVETLVLRRWSGDEVTRPRESLFRLDWEPLPLDATAALRWEVVGEGAFAGRCASALGTTCRDAPTTPPPDVVLLPCGPSADVRDTAAEAVGETQRVLALVQDWLADERFAGSRLVVVTLGAVSTAPEEGVSDLARAPLWGLVRSALSENPDRFALVDVDGSAESWRSLAAAVRRREPQLALRAGQARVPRLTRCAGAAGRPLPVGDSTVLVTGGTGALGGALARHLVAEHGVRRLVLAGRRGRESAGVADLVDELTRLGAVVDVVACDVGDRADLARVLAGIPAEAPLRGVVHAAGVLADGVVGSLTPEHVDRVFRPKVAGAWHLHELTRDLDLSFFVLFSSLSGVVGAAGQAAYAAANVFLDSLARQRNAVGLPALSLAWGPWASGMTDGLTTADRDRIARTVAPLSTSDALRVFDAAVVLHGESLVVPANLDLIALRAEADAGRGSALLRRLVPAPARPVAGGLAARLRALPERDRVAALLTVLRSHVAAVLGHASTEGIGDDRAFGDLGFDSLSGVDLRNRLAEALGVRLPATAVFDHPTPRALAEHLRDRLVGGAGAAARPTGVPSAADDPVVIVAMGCRYPGGADSPERLWELVEGGRDAVAAFPDDRGWDLAALFDPDPDRPGTCYAREGGFLRDIAGFDADFFGISPREALAMDPQQRLLLEVAWETVESAGIDPRSLRGSRTGVFAGLMYQDYAVRFAAGVPDGFEGYIGNGSGGGIASGRIAYTLGLEGPAVTVDTACSSSLVAVHLACQSLRAGECEMALAGGVTVMSTPGMFVEFSRQRGLAPDGRCKSFGDGADGTGWGEGAGLVLLERLSTARRDGHEVLAVIRGSAVNQDGASNGLTAPNGPSQQRVIREALASAGLEPSDVDVVEAHGTGTRLGDPIEAQALIATYGQGRAPDRPLWLGSVKSNIGHTQAAAGVAGVIKAVRAMRRGVVPATLHARRPASRVDWSAGAVRVVSENTPWPDTGRPRRAGVSSFGISGTNAHLVLEGVPEPETDNGSAEPVSVIPWVVSATTGAALRAQARALLAHIETRPDAHPLDIGYSLATTRSPMAHRAAVLGADRGDLVDNLRALADGREGPRVITDLPRPGRIAFAFSGQGGQWPGMGARLHVEFPAFARAFDDACAALEEQFAAQGTELSARVRDVVFGSDADLLAKTLWAQPGVFAVQVGLVELLASRGVRPDVVLGHSVGEVAAAHAAGVLSLVDAAGLVAGRARLMQELPPGGAMLAVDADETEVAPLLDGVAVVVAAINGPRALVLSGDRDALTGIAGTLGARARWLRVSRAFHSPLMDPVLDGITDIARRTHHRPPRLSVVSTVTGDLCADGEMGEDYWARQAREPVRFAQAVEALRGQDIGTVVEIGPDATLSALVEDLVPGGAVPLVRRDRDDPAAVVAAVARVHVRGGAVDWSALFAGARRVALPTYAFQRQRYWLEPSRRATDVASAGLDGLDHPFLRAAVTPAEGDGLTLTGRISTAAHRWLTDHRIGGRTVLPGTAVLEMVAWAGARLGRDRVADLVLESPLVIPEVGALDLQVLVAAPGDGGLRAVAVHSRQAGAGDWTRHASGHLGTGGTRTPVDWTTAGADPVDIGTAPPGLDYGPVFQGLRAAWRRADEVLAEVELPDGVDTSGFVLHPALLDAALQAVTLLDDEVRDGTWLPFSFTDAAVAARGGTSARVRVTRTRADVVSITVADGDGRVLATIGELALRPARDVVDDALFEVSWQPLTTEPQPARGDRVVIGSGPGEPFGIARHCADLGELAAMIEPGVPCPEAVIYRAAAGLAVDAGQSAACELLRLVQDWLADERFTAARLVVVTRGAVAARTDEDVTDLANASLWGLLRSAQAEHPGRFALVDVDGTAESRRALPTAVNSGEPQLAIRDGRCRVPLLVPVAAPHTALVDGVPDRTVLVTGGTGALGRAVARHLVVAHGVRRLVLVSRRGRGAPGAGALVDELAGLGAHVDVVACDLSVRSALRRVLDAIPAEFPLGGVVHAAGVLADSTVASLTPEHLAAVFGPKVTGAWHLHELTRDLDLSFFVLFSSLSGVLGAAGQGNYAAANTFLDALSHHRRARGLPAVSLAWGAWDGGMAAGADPARIGAVSPPMSVDEGLRLFDAALALDRACVVPARLGPPPTVRHTAAARSLDEVDLLELVREHAGAALAHPGPLADDRAFRDLGFDSLSAVDLRNRLARATGTALPATLVFDHPNPRALARFLRERLSTGTAAPAATARVAEPRAADDPIAIVGMGCRYPGGVGSPEELWSLVAGGADAVTGFPADRGWDLAGLFDPDPDRIGKTYAREGAFLSGADRFDAGFFGISPREAAAMDPQQRLLLEVAWETVERAGIDPLSLRGGRTGVFAGLMYHDYGARFLNGAPEGFEGHLGSGSAGSVASGRIAYSFGFEGPAVTVDTACSSSLVALHLACQSLRAGECDLALAGGATVMATPATFVEFSRQRGLSPDGRCKSFAESADGTGWGEGVGLVLLERLSDARRQGHRVLAVVRGSAVNSDGASNGLTAPNGPAQQRVIRQALACAGLEPSDVDIVEAHGTGTRLGDPIEAQALIATYGQDRDRPLWLGSVKSNIGHAQAAAGVAGVIKVVMAMRHGELPRTLHVDEPSSRVDWSAGAVRLVTENRPWPGRARRAGVSSFGISGTNAHVILEQPTPPIEAGPVRGSGVPLVPWVLSGKTAEALRAQAGALLAHVDNRDDLDPCGVGRALVTTRTTWDHRAVVLGADREELVAGLSAVAEGADANGVVVGSTAPGPVGFVFTGQGSQWPGMGRALRSAFPAFARAFDRACAELEPHVGGGVHDAVFGDGSALDRTLWAQTGLFAVQVGLLALLESWGVQPDVVLGHSVGEVAAAYAAGVLSLSDAARLVAGRARLMQALPEGGAMLAVGLGADEVRPWLTGLEASVALAAVNAPGSVVLSGDREPLAGLASSLREQGVRIRWLDVTHAFHSHRVEPVLDDLAALAEEIDMREAGVPIIAGATGDPATPGYWVRQAREPVRFAEGVRALADRGVRTVVEVGPGGALSALVSECGTITAIPLMRQGQDEVRSTLTALARLHARGGAVEWPAYFTGSGAEHVDLPTYAFQRQRYWLDVPTEAPTAAEHSLLDTVVPLAGGGVLLTGTVSVGAHPWLADHRVRDEVVVPGTALLDMAWLAGRQVGCALVADLTLESPLVVPEGRAVSVQVSVDAPDDNGDQGVRFNTRLVGEDGEWTRVASGTLARASDAAPVEPVAWPPDGAEEVETASLYDHLADRGLTYGPVFRCLRSAWRHGAEVFAELSEPPAIPGAGTHPAALDAALRAMALGAPDGGVGVPFSWRSARLSRPGAVPRWARLSPVDSGAISLTLVDATGHRVAVVESLSTRPLSGPAPLRVTWVRSTEPLGGPPVSCAVVGLAEPDWQAALKEAGTLVESCVDLAAVAERSALPDHVLVPFSSGAATDLPSATRRAVREAVALLQDWLADDRFTRSRLVLLTHRAVAAGAEDVVDLAHAPLWGLVRSAQVEHPNRFAVVDLDDEPTSWAALAAALGTGLSQVALRSGAVLVPRLDRAGAGGAVRRWSGGTVLITGGTGGLGGLLARHLVRAHGVRRLLLASRRGPAAPGAAELVAELTDAGAEVEVAACDVADRESLARLVASTPATTPLTAVVHAAGVLDDAVLTSLTPDRVDAVLRPKVDAAWYLHEVTLGLDLSAFVLISSTAGLLGSAGQGNYAAANAFLDALAQHRSANGLPALSLASGPLSGTRGMTAALGPIDAERHTRAGIAPLADRDWLALFDSALGVGEPLLALVNAGASGTPSRTARTPRPGAPFADLPEGERHQRLLGHVRAAIATVLGHRAVAPDQPLAELGFDSLTAIELRNTLATATGLSLPATLAFDHDTAAAITGYLCARLGTPAPRAVEGPITALFRRSHAAGRILDGMDLVRVASRLRPIFHSPGEANPAAPTRLSHGAAIPALVCLPALIGMAPAQQYARFAACLRGTREVLVLPVPGFAESEPLPSTIDVAVRTQAEAVRRALPDRPFALLGHSSGGWLAHEVAGELERQGHPPAGVVLLDTYIPNEITPRLSTAMAHRTYEKLSTHTTMNDTTLTAMGAYFHLFTDWTPEPIATPTLFVRTRDHVPHPDGTPWTDDTWRPGWTLTHTAAEAPGDHFSMMDDHAPSTTQAVTAWLDRLDHPPAPTR</sequence>
<feature type="region of interest" description="N-terminal hotdog fold" evidence="14">
    <location>
        <begin position="4299"/>
        <end position="4421"/>
    </location>
</feature>
<keyword evidence="7" id="KW-0511">Multifunctional enzyme</keyword>
<feature type="active site" description="Proton acceptor; for dehydratase activity" evidence="14">
    <location>
        <position position="2672"/>
    </location>
</feature>
<dbReference type="InterPro" id="IPR020841">
    <property type="entry name" value="PKS_Beta-ketoAc_synthase_dom"/>
</dbReference>
<dbReference type="InterPro" id="IPR042104">
    <property type="entry name" value="PKS_dehydratase_sf"/>
</dbReference>
<dbReference type="InterPro" id="IPR032821">
    <property type="entry name" value="PKS_assoc"/>
</dbReference>
<evidence type="ECO:0000256" key="4">
    <source>
        <dbReference type="ARBA" id="ARBA00022679"/>
    </source>
</evidence>
<dbReference type="PROSITE" id="PS00606">
    <property type="entry name" value="KS3_1"/>
    <property type="match status" value="3"/>
</dbReference>
<dbReference type="Pfam" id="PF16197">
    <property type="entry name" value="KAsynt_C_assoc"/>
    <property type="match status" value="3"/>
</dbReference>
<dbReference type="FunFam" id="1.10.1200.10:FF:000007">
    <property type="entry name" value="Probable polyketide synthase pks17"/>
    <property type="match status" value="1"/>
</dbReference>
<dbReference type="InterPro" id="IPR049900">
    <property type="entry name" value="PKS_mFAS_DH"/>
</dbReference>
<dbReference type="PROSITE" id="PS52019">
    <property type="entry name" value="PKS_MFAS_DH"/>
    <property type="match status" value="3"/>
</dbReference>
<evidence type="ECO:0000313" key="20">
    <source>
        <dbReference type="Proteomes" id="UP001165042"/>
    </source>
</evidence>
<dbReference type="InterPro" id="IPR057326">
    <property type="entry name" value="KR_dom"/>
</dbReference>
<evidence type="ECO:0000256" key="6">
    <source>
        <dbReference type="ARBA" id="ARBA00023194"/>
    </source>
</evidence>
<feature type="region of interest" description="C-terminal hotdog fold" evidence="14">
    <location>
        <begin position="4433"/>
        <end position="4565"/>
    </location>
</feature>
<evidence type="ECO:0000256" key="10">
    <source>
        <dbReference type="ARBA" id="ARBA00060158"/>
    </source>
</evidence>
<dbReference type="Pfam" id="PF00975">
    <property type="entry name" value="Thioesterase"/>
    <property type="match status" value="1"/>
</dbReference>
<dbReference type="InterPro" id="IPR050091">
    <property type="entry name" value="PKS_NRPS_Biosynth_Enz"/>
</dbReference>
<feature type="domain" description="Carrier" evidence="16">
    <location>
        <begin position="3328"/>
        <end position="3405"/>
    </location>
</feature>
<dbReference type="SMART" id="SM00822">
    <property type="entry name" value="PKS_KR"/>
    <property type="match status" value="3"/>
</dbReference>
<feature type="active site" description="Proton donor; for dehydratase activity" evidence="14">
    <location>
        <position position="1118"/>
    </location>
</feature>
<dbReference type="Gene3D" id="3.40.50.1820">
    <property type="entry name" value="alpha/beta hydrolase"/>
    <property type="match status" value="1"/>
</dbReference>
<dbReference type="GO" id="GO:0033068">
    <property type="term" value="P:macrolide biosynthetic process"/>
    <property type="evidence" value="ECO:0007669"/>
    <property type="project" value="UniProtKB-ARBA"/>
</dbReference>
<name>A0A9W6V5Z7_9PSEU</name>
<keyword evidence="4" id="KW-0808">Transferase</keyword>
<evidence type="ECO:0000256" key="8">
    <source>
        <dbReference type="ARBA" id="ARBA00023315"/>
    </source>
</evidence>
<feature type="region of interest" description="N-terminal hotdog fold" evidence="14">
    <location>
        <begin position="2640"/>
        <end position="2762"/>
    </location>
</feature>
<dbReference type="SMART" id="SM01294">
    <property type="entry name" value="PKS_PP_betabranch"/>
    <property type="match status" value="2"/>
</dbReference>
<evidence type="ECO:0000259" key="16">
    <source>
        <dbReference type="PROSITE" id="PS50075"/>
    </source>
</evidence>
<dbReference type="PROSITE" id="PS50075">
    <property type="entry name" value="CARRIER"/>
    <property type="match status" value="3"/>
</dbReference>
<dbReference type="InterPro" id="IPR014030">
    <property type="entry name" value="Ketoacyl_synth_N"/>
</dbReference>
<evidence type="ECO:0000259" key="17">
    <source>
        <dbReference type="PROSITE" id="PS52004"/>
    </source>
</evidence>
<dbReference type="InterPro" id="IPR014031">
    <property type="entry name" value="Ketoacyl_synth_C"/>
</dbReference>
<evidence type="ECO:0000256" key="7">
    <source>
        <dbReference type="ARBA" id="ARBA00023268"/>
    </source>
</evidence>
<reference evidence="19" key="1">
    <citation type="submission" date="2023-02" db="EMBL/GenBank/DDBJ databases">
        <title>Actinokineospora globicatena NBRC 15670.</title>
        <authorList>
            <person name="Ichikawa N."/>
            <person name="Sato H."/>
            <person name="Tonouchi N."/>
        </authorList>
    </citation>
    <scope>NUCLEOTIDE SEQUENCE</scope>
    <source>
        <strain evidence="19">NBRC 15670</strain>
    </source>
</reference>
<feature type="active site" description="Proton acceptor; for dehydratase activity" evidence="14">
    <location>
        <position position="950"/>
    </location>
</feature>
<dbReference type="InterPro" id="IPR015083">
    <property type="entry name" value="NorB/c/GfsB-D-like_docking"/>
</dbReference>
<evidence type="ECO:0000256" key="1">
    <source>
        <dbReference type="ARBA" id="ARBA00001957"/>
    </source>
</evidence>
<dbReference type="SMART" id="SM00824">
    <property type="entry name" value="PKS_TE"/>
    <property type="match status" value="1"/>
</dbReference>
<dbReference type="GO" id="GO:0031177">
    <property type="term" value="F:phosphopantetheine binding"/>
    <property type="evidence" value="ECO:0007669"/>
    <property type="project" value="InterPro"/>
</dbReference>
<dbReference type="InterPro" id="IPR055123">
    <property type="entry name" value="SpnB-like_Rossmann"/>
</dbReference>
<dbReference type="SMART" id="SM00823">
    <property type="entry name" value="PKS_PP"/>
    <property type="match status" value="3"/>
</dbReference>
<dbReference type="InterPro" id="IPR020806">
    <property type="entry name" value="PKS_PP-bd"/>
</dbReference>
<dbReference type="InterPro" id="IPR029058">
    <property type="entry name" value="AB_hydrolase_fold"/>
</dbReference>
<feature type="domain" description="Carrier" evidence="16">
    <location>
        <begin position="5009"/>
        <end position="5084"/>
    </location>
</feature>
<comment type="cofactor">
    <cofactor evidence="1">
        <name>pantetheine 4'-phosphate</name>
        <dbReference type="ChEBI" id="CHEBI:47942"/>
    </cofactor>
</comment>
<feature type="active site" description="Proton donor; for dehydratase activity" evidence="14">
    <location>
        <position position="4490"/>
    </location>
</feature>
<evidence type="ECO:0000256" key="13">
    <source>
        <dbReference type="ARBA" id="ARBA00066981"/>
    </source>
</evidence>
<dbReference type="Gene3D" id="3.30.70.3290">
    <property type="match status" value="3"/>
</dbReference>
<dbReference type="FunFam" id="3.40.47.10:FF:000019">
    <property type="entry name" value="Polyketide synthase type I"/>
    <property type="match status" value="3"/>
</dbReference>
<dbReference type="InterPro" id="IPR049552">
    <property type="entry name" value="PKS_DH_N"/>
</dbReference>
<dbReference type="Pfam" id="PF21089">
    <property type="entry name" value="PKS_DH_N"/>
    <property type="match status" value="3"/>
</dbReference>
<dbReference type="InterPro" id="IPR020802">
    <property type="entry name" value="TesA-like"/>
</dbReference>
<dbReference type="GO" id="GO:0006633">
    <property type="term" value="P:fatty acid biosynthetic process"/>
    <property type="evidence" value="ECO:0007669"/>
    <property type="project" value="InterPro"/>
</dbReference>
<dbReference type="PANTHER" id="PTHR43775:SF51">
    <property type="entry name" value="INACTIVE PHENOLPHTHIOCEROL SYNTHESIS POLYKETIDE SYNTHASE TYPE I PKS1-RELATED"/>
    <property type="match status" value="1"/>
</dbReference>
<dbReference type="InterPro" id="IPR016039">
    <property type="entry name" value="Thiolase-like"/>
</dbReference>
<feature type="region of interest" description="N-terminal hotdog fold" evidence="14">
    <location>
        <begin position="918"/>
        <end position="1043"/>
    </location>
</feature>
<dbReference type="SUPFAM" id="SSF101173">
    <property type="entry name" value="Docking domain B of the erythromycin polyketide synthase (DEBS)"/>
    <property type="match status" value="1"/>
</dbReference>
<evidence type="ECO:0000259" key="18">
    <source>
        <dbReference type="PROSITE" id="PS52019"/>
    </source>
</evidence>
<evidence type="ECO:0000256" key="2">
    <source>
        <dbReference type="ARBA" id="ARBA00022450"/>
    </source>
</evidence>
<dbReference type="Pfam" id="PF22953">
    <property type="entry name" value="SpnB_Rossmann"/>
    <property type="match status" value="3"/>
</dbReference>
<dbReference type="InterPro" id="IPR049551">
    <property type="entry name" value="PKS_DH_C"/>
</dbReference>
<evidence type="ECO:0000256" key="12">
    <source>
        <dbReference type="ARBA" id="ARBA00063272"/>
    </source>
</evidence>
<comment type="subunit">
    <text evidence="12">Homodimer. Erythronolide synthase is composed of EryAI, EryAII and EryAIII multimodular (2 modules) polypeptides each coding for a functional synthase subunit which participates in 2 of the six FAS-like elongation steps required for formation of the polyketide. Module 1, 2, 3, 4, 5, and 6 participating in biosynthesis steps 1, 2, 3, 4, 5, and 6, respectively.</text>
</comment>
<evidence type="ECO:0000256" key="5">
    <source>
        <dbReference type="ARBA" id="ARBA00022737"/>
    </source>
</evidence>
<dbReference type="FunFam" id="3.40.366.10:FF:000002">
    <property type="entry name" value="Probable polyketide synthase 2"/>
    <property type="match status" value="1"/>
</dbReference>
<evidence type="ECO:0000256" key="9">
    <source>
        <dbReference type="ARBA" id="ARBA00052442"/>
    </source>
</evidence>
<feature type="domain" description="PKS/mFAS DH" evidence="18">
    <location>
        <begin position="2640"/>
        <end position="2902"/>
    </location>
</feature>
<dbReference type="Gene3D" id="1.10.1200.10">
    <property type="entry name" value="ACP-like"/>
    <property type="match status" value="3"/>
</dbReference>
<dbReference type="Gene3D" id="3.40.366.10">
    <property type="entry name" value="Malonyl-Coenzyme A Acyl Carrier Protein, domain 2"/>
    <property type="match status" value="3"/>
</dbReference>
<dbReference type="Pfam" id="PF08659">
    <property type="entry name" value="KR"/>
    <property type="match status" value="3"/>
</dbReference>
<dbReference type="InterPro" id="IPR001031">
    <property type="entry name" value="Thioesterase"/>
</dbReference>
<dbReference type="SUPFAM" id="SSF53901">
    <property type="entry name" value="Thiolase-like"/>
    <property type="match status" value="3"/>
</dbReference>
<evidence type="ECO:0000256" key="3">
    <source>
        <dbReference type="ARBA" id="ARBA00022553"/>
    </source>
</evidence>
<dbReference type="Pfam" id="PF00550">
    <property type="entry name" value="PP-binding"/>
    <property type="match status" value="3"/>
</dbReference>
<dbReference type="SMART" id="SM00827">
    <property type="entry name" value="PKS_AT"/>
    <property type="match status" value="3"/>
</dbReference>
<dbReference type="InterPro" id="IPR016035">
    <property type="entry name" value="Acyl_Trfase/lysoPLipase"/>
</dbReference>
<dbReference type="InterPro" id="IPR036291">
    <property type="entry name" value="NAD(P)-bd_dom_sf"/>
</dbReference>
<feature type="domain" description="Ketosynthase family 3 (KS3)" evidence="17">
    <location>
        <begin position="1750"/>
        <end position="2177"/>
    </location>
</feature>
<dbReference type="SUPFAM" id="SSF55048">
    <property type="entry name" value="Probable ACP-binding domain of malonyl-CoA ACP transacylase"/>
    <property type="match status" value="3"/>
</dbReference>
<keyword evidence="6" id="KW-0045">Antibiotic biosynthesis</keyword>
<feature type="region of interest" description="Disordered" evidence="15">
    <location>
        <begin position="1006"/>
        <end position="1028"/>
    </location>
</feature>
<evidence type="ECO:0000256" key="14">
    <source>
        <dbReference type="PROSITE-ProRule" id="PRU01363"/>
    </source>
</evidence>
<dbReference type="Proteomes" id="UP001165042">
    <property type="component" value="Unassembled WGS sequence"/>
</dbReference>
<keyword evidence="8" id="KW-0012">Acyltransferase</keyword>
<dbReference type="InterPro" id="IPR006162">
    <property type="entry name" value="Ppantetheine_attach_site"/>
</dbReference>
<comment type="function">
    <text evidence="10">Involved in the biosynthesis of antibiotic erythromycin via the biosynthesis of its aglycone precursor, 6-deoxyerythronolide B (6-dEB).</text>
</comment>
<dbReference type="Pfam" id="PF02801">
    <property type="entry name" value="Ketoacyl-synt_C"/>
    <property type="match status" value="3"/>
</dbReference>
<dbReference type="InterPro" id="IPR018201">
    <property type="entry name" value="Ketoacyl_synth_AS"/>
</dbReference>
<feature type="region of interest" description="C-terminal hotdog fold" evidence="14">
    <location>
        <begin position="1057"/>
        <end position="1193"/>
    </location>
</feature>
<protein>
    <recommendedName>
        <fullName evidence="13">6-deoxyerythronolide-B synthase</fullName>
        <ecNumber evidence="13">2.3.1.94</ecNumber>
    </recommendedName>
</protein>
<dbReference type="PROSITE" id="PS00012">
    <property type="entry name" value="PHOSPHOPANTETHEINE"/>
    <property type="match status" value="3"/>
</dbReference>
<dbReference type="SUPFAM" id="SSF47336">
    <property type="entry name" value="ACP-like"/>
    <property type="match status" value="2"/>
</dbReference>
<keyword evidence="5" id="KW-0677">Repeat</keyword>
<feature type="domain" description="PKS/mFAS DH" evidence="18">
    <location>
        <begin position="4299"/>
        <end position="4565"/>
    </location>
</feature>
<comment type="pathway">
    <text evidence="11">Antibiotic biosynthesis; erythromycin biosynthesis.</text>
</comment>
<dbReference type="Pfam" id="PF00698">
    <property type="entry name" value="Acyl_transf_1"/>
    <property type="match status" value="3"/>
</dbReference>
<dbReference type="Pfam" id="PF14765">
    <property type="entry name" value="PS-DH"/>
    <property type="match status" value="3"/>
</dbReference>
<dbReference type="SMART" id="SM00825">
    <property type="entry name" value="PKS_KS"/>
    <property type="match status" value="3"/>
</dbReference>
<feature type="active site" description="Proton acceptor; for dehydratase activity" evidence="14">
    <location>
        <position position="4330"/>
    </location>
</feature>
<dbReference type="EC" id="2.3.1.94" evidence="13"/>
<dbReference type="Pfam" id="PF00109">
    <property type="entry name" value="ketoacyl-synt"/>
    <property type="match status" value="3"/>
</dbReference>
<dbReference type="Gene3D" id="3.10.129.110">
    <property type="entry name" value="Polyketide synthase dehydratase"/>
    <property type="match status" value="3"/>
</dbReference>
<organism evidence="19 20">
    <name type="scientific">Actinokineospora globicatena</name>
    <dbReference type="NCBI Taxonomy" id="103729"/>
    <lineage>
        <taxon>Bacteria</taxon>
        <taxon>Bacillati</taxon>
        <taxon>Actinomycetota</taxon>
        <taxon>Actinomycetes</taxon>
        <taxon>Pseudonocardiales</taxon>
        <taxon>Pseudonocardiaceae</taxon>
        <taxon>Actinokineospora</taxon>
    </lineage>
</organism>
<dbReference type="SUPFAM" id="SSF53474">
    <property type="entry name" value="alpha/beta-Hydrolases"/>
    <property type="match status" value="1"/>
</dbReference>
<evidence type="ECO:0000313" key="19">
    <source>
        <dbReference type="EMBL" id="GLW89897.1"/>
    </source>
</evidence>
<dbReference type="InterPro" id="IPR036736">
    <property type="entry name" value="ACP-like_sf"/>
</dbReference>